<dbReference type="InterPro" id="IPR001082">
    <property type="entry name" value="Pilin"/>
</dbReference>
<organism evidence="5">
    <name type="scientific">bacterium 19NY03SH02</name>
    <dbReference type="NCBI Taxonomy" id="2920631"/>
    <lineage>
        <taxon>Bacteria</taxon>
    </lineage>
</organism>
<evidence type="ECO:0000256" key="3">
    <source>
        <dbReference type="RuleBase" id="RU000389"/>
    </source>
</evidence>
<dbReference type="Gene3D" id="3.30.700.10">
    <property type="entry name" value="Glycoprotein, Type 4 Pilin"/>
    <property type="match status" value="1"/>
</dbReference>
<dbReference type="GO" id="GO:0044096">
    <property type="term" value="C:type IV pilus"/>
    <property type="evidence" value="ECO:0007669"/>
    <property type="project" value="TreeGrafter"/>
</dbReference>
<evidence type="ECO:0000256" key="1">
    <source>
        <dbReference type="ARBA" id="ARBA00005233"/>
    </source>
</evidence>
<dbReference type="GO" id="GO:0007155">
    <property type="term" value="P:cell adhesion"/>
    <property type="evidence" value="ECO:0007669"/>
    <property type="project" value="InterPro"/>
</dbReference>
<proteinExistence type="inferred from homology"/>
<comment type="similarity">
    <text evidence="1 3">Belongs to the N-Me-Phe pilin family.</text>
</comment>
<dbReference type="Pfam" id="PF00114">
    <property type="entry name" value="Pilin"/>
    <property type="match status" value="1"/>
</dbReference>
<keyword evidence="4" id="KW-0812">Transmembrane</keyword>
<evidence type="ECO:0000256" key="2">
    <source>
        <dbReference type="ARBA" id="ARBA00022481"/>
    </source>
</evidence>
<evidence type="ECO:0000313" key="5">
    <source>
        <dbReference type="EMBL" id="XAG80723.1"/>
    </source>
</evidence>
<evidence type="ECO:0000256" key="4">
    <source>
        <dbReference type="SAM" id="Phobius"/>
    </source>
</evidence>
<dbReference type="PROSITE" id="PS00409">
    <property type="entry name" value="PROKAR_NTER_METHYL"/>
    <property type="match status" value="1"/>
</dbReference>
<accession>A0AAU6V3B3</accession>
<protein>
    <submittedName>
        <fullName evidence="5">Pilin</fullName>
    </submittedName>
</protein>
<gene>
    <name evidence="5" type="ORF">MRN14_20255</name>
</gene>
<keyword evidence="3" id="KW-0281">Fimbrium</keyword>
<reference evidence="5" key="1">
    <citation type="submission" date="2022-03" db="EMBL/GenBank/DDBJ databases">
        <title>Sea Food Isolates.</title>
        <authorList>
            <person name="Li c."/>
        </authorList>
    </citation>
    <scope>NUCLEOTIDE SEQUENCE</scope>
    <source>
        <strain evidence="5">19NY03SH02</strain>
    </source>
</reference>
<dbReference type="GO" id="GO:0043107">
    <property type="term" value="P:type IV pilus-dependent motility"/>
    <property type="evidence" value="ECO:0007669"/>
    <property type="project" value="TreeGrafter"/>
</dbReference>
<dbReference type="AlphaFoldDB" id="A0AAU6V3B3"/>
<feature type="transmembrane region" description="Helical" evidence="4">
    <location>
        <begin position="12"/>
        <end position="36"/>
    </location>
</feature>
<keyword evidence="4" id="KW-1133">Transmembrane helix</keyword>
<dbReference type="EMBL" id="CP095354">
    <property type="protein sequence ID" value="XAG80723.1"/>
    <property type="molecule type" value="Genomic_DNA"/>
</dbReference>
<dbReference type="Pfam" id="PF07963">
    <property type="entry name" value="N_methyl"/>
    <property type="match status" value="1"/>
</dbReference>
<keyword evidence="2" id="KW-0488">Methylation</keyword>
<dbReference type="PANTHER" id="PTHR30093">
    <property type="entry name" value="GENERAL SECRETION PATHWAY PROTEIN G"/>
    <property type="match status" value="1"/>
</dbReference>
<keyword evidence="4" id="KW-0472">Membrane</keyword>
<dbReference type="InterPro" id="IPR045584">
    <property type="entry name" value="Pilin-like"/>
</dbReference>
<dbReference type="InterPro" id="IPR012902">
    <property type="entry name" value="N_methyl_site"/>
</dbReference>
<dbReference type="SUPFAM" id="SSF54523">
    <property type="entry name" value="Pili subunits"/>
    <property type="match status" value="1"/>
</dbReference>
<name>A0AAU6V3B3_UNCXX</name>
<dbReference type="NCBIfam" id="TIGR02532">
    <property type="entry name" value="IV_pilin_GFxxxE"/>
    <property type="match status" value="1"/>
</dbReference>
<sequence>MKGIKLNKRAQGFTLIELMIVVAIIGILAAIALPAYQDYTVKSQVGGAYSEVTSVKSQFEVAKNLGKTPSVTDSDEGYVGQTAAGGTYCTLAVTATTIVCTAKGGNPDKFNGKTITLTRSAEGVWSCTTNLDAKFRPGDCTASS</sequence>
<dbReference type="PANTHER" id="PTHR30093:SF34">
    <property type="entry name" value="PREPILIN PEPTIDASE-DEPENDENT PROTEIN D"/>
    <property type="match status" value="1"/>
</dbReference>